<keyword evidence="3" id="KW-1185">Reference proteome</keyword>
<dbReference type="Pfam" id="PF13692">
    <property type="entry name" value="Glyco_trans_1_4"/>
    <property type="match status" value="1"/>
</dbReference>
<dbReference type="Gene3D" id="3.40.50.2000">
    <property type="entry name" value="Glycogen Phosphorylase B"/>
    <property type="match status" value="2"/>
</dbReference>
<dbReference type="OrthoDB" id="267270at2"/>
<gene>
    <name evidence="2" type="ORF">AWB72_01262</name>
</gene>
<comment type="caution">
    <text evidence="2">The sequence shown here is derived from an EMBL/GenBank/DDBJ whole genome shotgun (WGS) entry which is preliminary data.</text>
</comment>
<feature type="domain" description="Glycosyltransferase subfamily 4-like N-terminal" evidence="1">
    <location>
        <begin position="16"/>
        <end position="204"/>
    </location>
</feature>
<proteinExistence type="predicted"/>
<evidence type="ECO:0000313" key="3">
    <source>
        <dbReference type="Proteomes" id="UP000198263"/>
    </source>
</evidence>
<accession>A0A658QTF2</accession>
<protein>
    <submittedName>
        <fullName evidence="2">Group 1 glycosyl transferase</fullName>
    </submittedName>
</protein>
<dbReference type="EMBL" id="FCNV02000002">
    <property type="protein sequence ID" value="SAL19851.1"/>
    <property type="molecule type" value="Genomic_DNA"/>
</dbReference>
<evidence type="ECO:0000313" key="2">
    <source>
        <dbReference type="EMBL" id="SAL19851.1"/>
    </source>
</evidence>
<dbReference type="InterPro" id="IPR050194">
    <property type="entry name" value="Glycosyltransferase_grp1"/>
</dbReference>
<keyword evidence="2" id="KW-0808">Transferase</keyword>
<dbReference type="PANTHER" id="PTHR45947:SF13">
    <property type="entry name" value="TRANSFERASE"/>
    <property type="match status" value="1"/>
</dbReference>
<dbReference type="RefSeq" id="WP_040049007.1">
    <property type="nucleotide sequence ID" value="NZ_FCNV02000002.1"/>
</dbReference>
<dbReference type="SUPFAM" id="SSF53756">
    <property type="entry name" value="UDP-Glycosyltransferase/glycogen phosphorylase"/>
    <property type="match status" value="1"/>
</dbReference>
<dbReference type="PANTHER" id="PTHR45947">
    <property type="entry name" value="SULFOQUINOVOSYL TRANSFERASE SQD2"/>
    <property type="match status" value="1"/>
</dbReference>
<dbReference type="AlphaFoldDB" id="A0A658QTF2"/>
<organism evidence="2 3">
    <name type="scientific">Caballeronia concitans</name>
    <dbReference type="NCBI Taxonomy" id="1777133"/>
    <lineage>
        <taxon>Bacteria</taxon>
        <taxon>Pseudomonadati</taxon>
        <taxon>Pseudomonadota</taxon>
        <taxon>Betaproteobacteria</taxon>
        <taxon>Burkholderiales</taxon>
        <taxon>Burkholderiaceae</taxon>
        <taxon>Caballeronia</taxon>
    </lineage>
</organism>
<sequence>MKIAFVSGLYPPAVIGGAEIVLQTLVEGIKDRGHEVVVLTTKEGGQLELDSVNGVRVIRVPISNVYWHGRRERPGVLKRAMWHAFDSCNRRMMSVAFALLKEERPDALNVHAIEGWSAGILKVGKSLKIPTIQVLHSSNFLCPNSNMFRNGNPCKTRCASCTMLRLGHRSMSDCADAVVGVSRFILEKHLSRGYFSKAKQRVAIHNARDIAPTGDEKKPRADAGMRRRVRFGFIGTVSPAKGTELLIQEFLSLDEPSAELWIAGIGKPEYEAYLMSRYASPRLRFLGFKKQADFYPYLDVLVVPSLCDEALGMVVAEAFAFGVPVIGSRRGGIPEMINDRVNGFLFDPSKKGELTHLMASFVQGKVDSTTMAASAKMSAAEYLDVSAWVERYLSLNQEVIRMRRA</sequence>
<dbReference type="Pfam" id="PF13579">
    <property type="entry name" value="Glyco_trans_4_4"/>
    <property type="match status" value="1"/>
</dbReference>
<evidence type="ECO:0000259" key="1">
    <source>
        <dbReference type="Pfam" id="PF13579"/>
    </source>
</evidence>
<reference evidence="2 3" key="1">
    <citation type="submission" date="2016-01" db="EMBL/GenBank/DDBJ databases">
        <authorList>
            <person name="Peeters C."/>
        </authorList>
    </citation>
    <scope>NUCLEOTIDE SEQUENCE [LARGE SCALE GENOMIC DNA]</scope>
    <source>
        <strain evidence="2">LMG 29315</strain>
    </source>
</reference>
<dbReference type="Proteomes" id="UP000198263">
    <property type="component" value="Unassembled WGS sequence"/>
</dbReference>
<dbReference type="CDD" id="cd03823">
    <property type="entry name" value="GT4_ExpE7-like"/>
    <property type="match status" value="1"/>
</dbReference>
<name>A0A658QTF2_9BURK</name>
<dbReference type="GO" id="GO:0016757">
    <property type="term" value="F:glycosyltransferase activity"/>
    <property type="evidence" value="ECO:0007669"/>
    <property type="project" value="UniProtKB-ARBA"/>
</dbReference>
<dbReference type="InterPro" id="IPR028098">
    <property type="entry name" value="Glyco_trans_4-like_N"/>
</dbReference>